<dbReference type="InterPro" id="IPR032675">
    <property type="entry name" value="LRR_dom_sf"/>
</dbReference>
<keyword evidence="7" id="KW-0472">Membrane</keyword>
<evidence type="ECO:0000256" key="3">
    <source>
        <dbReference type="ARBA" id="ARBA00022614"/>
    </source>
</evidence>
<dbReference type="Pfam" id="PF00560">
    <property type="entry name" value="LRR_1"/>
    <property type="match status" value="1"/>
</dbReference>
<keyword evidence="11" id="KW-1185">Reference proteome</keyword>
<evidence type="ECO:0000256" key="4">
    <source>
        <dbReference type="ARBA" id="ARBA00022692"/>
    </source>
</evidence>
<dbReference type="FunFam" id="3.80.10.10:FF:000111">
    <property type="entry name" value="LRR receptor-like serine/threonine-protein kinase ERECTA"/>
    <property type="match status" value="1"/>
</dbReference>
<keyword evidence="6" id="KW-1133">Transmembrane helix</keyword>
<evidence type="ECO:0000256" key="5">
    <source>
        <dbReference type="ARBA" id="ARBA00022737"/>
    </source>
</evidence>
<dbReference type="PRINTS" id="PR00019">
    <property type="entry name" value="LEURICHRPT"/>
</dbReference>
<comment type="subcellular location">
    <subcellularLocation>
        <location evidence="1">Membrane</location>
        <topology evidence="1">Single-pass membrane protein</topology>
    </subcellularLocation>
</comment>
<dbReference type="OrthoDB" id="1431053at2759"/>
<dbReference type="STRING" id="3880.A0A072VG93"/>
<dbReference type="EnsemblPlants" id="KEH40626">
    <property type="protein sequence ID" value="KEH40626"/>
    <property type="gene ID" value="MTR_1g032470"/>
</dbReference>
<dbReference type="InterPro" id="IPR001611">
    <property type="entry name" value="Leu-rich_rpt"/>
</dbReference>
<dbReference type="KEGG" id="mtr:25482550"/>
<proteinExistence type="inferred from homology"/>
<dbReference type="SUPFAM" id="SSF52058">
    <property type="entry name" value="L domain-like"/>
    <property type="match status" value="1"/>
</dbReference>
<organism evidence="9 11">
    <name type="scientific">Medicago truncatula</name>
    <name type="common">Barrel medic</name>
    <name type="synonym">Medicago tribuloides</name>
    <dbReference type="NCBI Taxonomy" id="3880"/>
    <lineage>
        <taxon>Eukaryota</taxon>
        <taxon>Viridiplantae</taxon>
        <taxon>Streptophyta</taxon>
        <taxon>Embryophyta</taxon>
        <taxon>Tracheophyta</taxon>
        <taxon>Spermatophyta</taxon>
        <taxon>Magnoliopsida</taxon>
        <taxon>eudicotyledons</taxon>
        <taxon>Gunneridae</taxon>
        <taxon>Pentapetalae</taxon>
        <taxon>rosids</taxon>
        <taxon>fabids</taxon>
        <taxon>Fabales</taxon>
        <taxon>Fabaceae</taxon>
        <taxon>Papilionoideae</taxon>
        <taxon>50 kb inversion clade</taxon>
        <taxon>NPAAA clade</taxon>
        <taxon>Hologalegina</taxon>
        <taxon>IRL clade</taxon>
        <taxon>Trifolieae</taxon>
        <taxon>Medicago</taxon>
    </lineage>
</organism>
<sequence>MAVDTMNSTSLADDSYSPKNSTFFVPYVVNIFLIWKGVDQPYRNADRLLKSIDMSSNHLTGEIPMEIEYLIGLISLNLSRNNLSGKIIANIGNFKSLEFLDLSRNRLSGRIPSSLAHIDRLTWLDLSNNQLYGKVPIGRQLQTFSASSFEGNYNLCGEPLDIKCPGEDSPKHQVPTTDAEDDNSIFLEAL</sequence>
<protein>
    <submittedName>
        <fullName evidence="9">Receptor-like protein</fullName>
    </submittedName>
</protein>
<reference evidence="9 11" key="1">
    <citation type="journal article" date="2011" name="Nature">
        <title>The Medicago genome provides insight into the evolution of rhizobial symbioses.</title>
        <authorList>
            <person name="Young N.D."/>
            <person name="Debelle F."/>
            <person name="Oldroyd G.E."/>
            <person name="Geurts R."/>
            <person name="Cannon S.B."/>
            <person name="Udvardi M.K."/>
            <person name="Benedito V.A."/>
            <person name="Mayer K.F."/>
            <person name="Gouzy J."/>
            <person name="Schoof H."/>
            <person name="Van de Peer Y."/>
            <person name="Proost S."/>
            <person name="Cook D.R."/>
            <person name="Meyers B.C."/>
            <person name="Spannagl M."/>
            <person name="Cheung F."/>
            <person name="De Mita S."/>
            <person name="Krishnakumar V."/>
            <person name="Gundlach H."/>
            <person name="Zhou S."/>
            <person name="Mudge J."/>
            <person name="Bharti A.K."/>
            <person name="Murray J.D."/>
            <person name="Naoumkina M.A."/>
            <person name="Rosen B."/>
            <person name="Silverstein K.A."/>
            <person name="Tang H."/>
            <person name="Rombauts S."/>
            <person name="Zhao P.X."/>
            <person name="Zhou P."/>
            <person name="Barbe V."/>
            <person name="Bardou P."/>
            <person name="Bechner M."/>
            <person name="Bellec A."/>
            <person name="Berger A."/>
            <person name="Berges H."/>
            <person name="Bidwell S."/>
            <person name="Bisseling T."/>
            <person name="Choisne N."/>
            <person name="Couloux A."/>
            <person name="Denny R."/>
            <person name="Deshpande S."/>
            <person name="Dai X."/>
            <person name="Doyle J.J."/>
            <person name="Dudez A.M."/>
            <person name="Farmer A.D."/>
            <person name="Fouteau S."/>
            <person name="Franken C."/>
            <person name="Gibelin C."/>
            <person name="Gish J."/>
            <person name="Goldstein S."/>
            <person name="Gonzalez A.J."/>
            <person name="Green P.J."/>
            <person name="Hallab A."/>
            <person name="Hartog M."/>
            <person name="Hua A."/>
            <person name="Humphray S.J."/>
            <person name="Jeong D.H."/>
            <person name="Jing Y."/>
            <person name="Jocker A."/>
            <person name="Kenton S.M."/>
            <person name="Kim D.J."/>
            <person name="Klee K."/>
            <person name="Lai H."/>
            <person name="Lang C."/>
            <person name="Lin S."/>
            <person name="Macmil S.L."/>
            <person name="Magdelenat G."/>
            <person name="Matthews L."/>
            <person name="McCorrison J."/>
            <person name="Monaghan E.L."/>
            <person name="Mun J.H."/>
            <person name="Najar F.Z."/>
            <person name="Nicholson C."/>
            <person name="Noirot C."/>
            <person name="O'Bleness M."/>
            <person name="Paule C.R."/>
            <person name="Poulain J."/>
            <person name="Prion F."/>
            <person name="Qin B."/>
            <person name="Qu C."/>
            <person name="Retzel E.F."/>
            <person name="Riddle C."/>
            <person name="Sallet E."/>
            <person name="Samain S."/>
            <person name="Samson N."/>
            <person name="Sanders I."/>
            <person name="Saurat O."/>
            <person name="Scarpelli C."/>
            <person name="Schiex T."/>
            <person name="Segurens B."/>
            <person name="Severin A.J."/>
            <person name="Sherrier D.J."/>
            <person name="Shi R."/>
            <person name="Sims S."/>
            <person name="Singer S.R."/>
            <person name="Sinharoy S."/>
            <person name="Sterck L."/>
            <person name="Viollet A."/>
            <person name="Wang B.B."/>
            <person name="Wang K."/>
            <person name="Wang M."/>
            <person name="Wang X."/>
            <person name="Warfsmann J."/>
            <person name="Weissenbach J."/>
            <person name="White D.D."/>
            <person name="White J.D."/>
            <person name="Wiley G.B."/>
            <person name="Wincker P."/>
            <person name="Xing Y."/>
            <person name="Yang L."/>
            <person name="Yao Z."/>
            <person name="Ying F."/>
            <person name="Zhai J."/>
            <person name="Zhou L."/>
            <person name="Zuber A."/>
            <person name="Denarie J."/>
            <person name="Dixon R.A."/>
            <person name="May G.D."/>
            <person name="Schwartz D.C."/>
            <person name="Rogers J."/>
            <person name="Quetier F."/>
            <person name="Town C.D."/>
            <person name="Roe B.A."/>
        </authorList>
    </citation>
    <scope>NUCLEOTIDE SEQUENCE [LARGE SCALE GENOMIC DNA]</scope>
    <source>
        <strain evidence="9">A17</strain>
        <strain evidence="10 11">cv. Jemalong A17</strain>
    </source>
</reference>
<dbReference type="Gene3D" id="3.80.10.10">
    <property type="entry name" value="Ribonuclease Inhibitor"/>
    <property type="match status" value="1"/>
</dbReference>
<reference evidence="10" key="3">
    <citation type="submission" date="2015-04" db="UniProtKB">
        <authorList>
            <consortium name="EnsemblPlants"/>
        </authorList>
    </citation>
    <scope>IDENTIFICATION</scope>
    <source>
        <strain evidence="10">cv. Jemalong A17</strain>
    </source>
</reference>
<evidence type="ECO:0000256" key="8">
    <source>
        <dbReference type="ARBA" id="ARBA00023180"/>
    </source>
</evidence>
<dbReference type="HOGENOM" id="CLU_000288_18_11_1"/>
<evidence type="ECO:0000256" key="6">
    <source>
        <dbReference type="ARBA" id="ARBA00022989"/>
    </source>
</evidence>
<evidence type="ECO:0000256" key="2">
    <source>
        <dbReference type="ARBA" id="ARBA00009592"/>
    </source>
</evidence>
<keyword evidence="9" id="KW-0675">Receptor</keyword>
<reference evidence="9 11" key="2">
    <citation type="journal article" date="2014" name="BMC Genomics">
        <title>An improved genome release (version Mt4.0) for the model legume Medicago truncatula.</title>
        <authorList>
            <person name="Tang H."/>
            <person name="Krishnakumar V."/>
            <person name="Bidwell S."/>
            <person name="Rosen B."/>
            <person name="Chan A."/>
            <person name="Zhou S."/>
            <person name="Gentzbittel L."/>
            <person name="Childs K.L."/>
            <person name="Yandell M."/>
            <person name="Gundlach H."/>
            <person name="Mayer K.F."/>
            <person name="Schwartz D.C."/>
            <person name="Town C.D."/>
        </authorList>
    </citation>
    <scope>GENOME REANNOTATION</scope>
    <source>
        <strain evidence="9">A17</strain>
        <strain evidence="10 11">cv. Jemalong A17</strain>
    </source>
</reference>
<name>A0A072VG93_MEDTR</name>
<gene>
    <name evidence="10" type="primary">25482550</name>
    <name evidence="9" type="ordered locus">MTR_1g032470</name>
</gene>
<dbReference type="EMBL" id="CM001217">
    <property type="protein sequence ID" value="KEH40626.1"/>
    <property type="molecule type" value="Genomic_DNA"/>
</dbReference>
<dbReference type="PANTHER" id="PTHR48065:SF18">
    <property type="entry name" value="LRR RECEPTOR-LIKE KINASE FAMILY PROTEIN"/>
    <property type="match status" value="1"/>
</dbReference>
<dbReference type="PANTHER" id="PTHR48065">
    <property type="entry name" value="OS10G0469600 PROTEIN"/>
    <property type="match status" value="1"/>
</dbReference>
<dbReference type="AlphaFoldDB" id="A0A072VG93"/>
<keyword evidence="4" id="KW-0812">Transmembrane</keyword>
<dbReference type="Proteomes" id="UP000002051">
    <property type="component" value="Unassembled WGS sequence"/>
</dbReference>
<keyword evidence="5" id="KW-0677">Repeat</keyword>
<keyword evidence="8" id="KW-0325">Glycoprotein</keyword>
<evidence type="ECO:0000256" key="7">
    <source>
        <dbReference type="ARBA" id="ARBA00023136"/>
    </source>
</evidence>
<evidence type="ECO:0000256" key="1">
    <source>
        <dbReference type="ARBA" id="ARBA00004167"/>
    </source>
</evidence>
<evidence type="ECO:0000313" key="10">
    <source>
        <dbReference type="EnsemblPlants" id="KEH40626"/>
    </source>
</evidence>
<comment type="similarity">
    <text evidence="2">Belongs to the RLP family.</text>
</comment>
<evidence type="ECO:0000313" key="11">
    <source>
        <dbReference type="Proteomes" id="UP000002051"/>
    </source>
</evidence>
<accession>A0A072VG93</accession>
<evidence type="ECO:0000313" key="9">
    <source>
        <dbReference type="EMBL" id="KEH40626.1"/>
    </source>
</evidence>
<keyword evidence="3" id="KW-0433">Leucine-rich repeat</keyword>
<dbReference type="GO" id="GO:0016020">
    <property type="term" value="C:membrane"/>
    <property type="evidence" value="ECO:0007669"/>
    <property type="project" value="UniProtKB-SubCell"/>
</dbReference>
<dbReference type="Pfam" id="PF13855">
    <property type="entry name" value="LRR_8"/>
    <property type="match status" value="1"/>
</dbReference>